<reference evidence="13" key="2">
    <citation type="journal article" date="2024" name="Plant">
        <title>Genomic evolution and insights into agronomic trait innovations of Sesamum species.</title>
        <authorList>
            <person name="Miao H."/>
            <person name="Wang L."/>
            <person name="Qu L."/>
            <person name="Liu H."/>
            <person name="Sun Y."/>
            <person name="Le M."/>
            <person name="Wang Q."/>
            <person name="Wei S."/>
            <person name="Zheng Y."/>
            <person name="Lin W."/>
            <person name="Duan Y."/>
            <person name="Cao H."/>
            <person name="Xiong S."/>
            <person name="Wang X."/>
            <person name="Wei L."/>
            <person name="Li C."/>
            <person name="Ma Q."/>
            <person name="Ju M."/>
            <person name="Zhao R."/>
            <person name="Li G."/>
            <person name="Mu C."/>
            <person name="Tian Q."/>
            <person name="Mei H."/>
            <person name="Zhang T."/>
            <person name="Gao T."/>
            <person name="Zhang H."/>
        </authorList>
    </citation>
    <scope>NUCLEOTIDE SEQUENCE</scope>
    <source>
        <strain evidence="13">G02</strain>
    </source>
</reference>
<dbReference type="PROSITE" id="PS50011">
    <property type="entry name" value="PROTEIN_KINASE_DOM"/>
    <property type="match status" value="1"/>
</dbReference>
<dbReference type="PANTHER" id="PTHR48060">
    <property type="entry name" value="DNA DAMAGE-REPAIR/TOLERATION PROTEIN DRT100"/>
    <property type="match status" value="1"/>
</dbReference>
<dbReference type="GO" id="GO:0005524">
    <property type="term" value="F:ATP binding"/>
    <property type="evidence" value="ECO:0007669"/>
    <property type="project" value="InterPro"/>
</dbReference>
<comment type="similarity">
    <text evidence="2">Belongs to the RLP family.</text>
</comment>
<keyword evidence="6" id="KW-0677">Repeat</keyword>
<evidence type="ECO:0000256" key="1">
    <source>
        <dbReference type="ARBA" id="ARBA00004479"/>
    </source>
</evidence>
<dbReference type="GO" id="GO:0009791">
    <property type="term" value="P:post-embryonic development"/>
    <property type="evidence" value="ECO:0007669"/>
    <property type="project" value="UniProtKB-ARBA"/>
</dbReference>
<evidence type="ECO:0000256" key="5">
    <source>
        <dbReference type="ARBA" id="ARBA00022729"/>
    </source>
</evidence>
<evidence type="ECO:0000256" key="4">
    <source>
        <dbReference type="ARBA" id="ARBA00022692"/>
    </source>
</evidence>
<keyword evidence="4 10" id="KW-0812">Transmembrane</keyword>
<dbReference type="FunFam" id="3.80.10.10:FF:000233">
    <property type="entry name" value="Leucine-rich repeat receptor-like protein kinase TDR"/>
    <property type="match status" value="1"/>
</dbReference>
<dbReference type="FunFam" id="3.80.10.10:FF:000896">
    <property type="entry name" value="Leucine-rich repeat receptor-like protein kinase"/>
    <property type="match status" value="1"/>
</dbReference>
<dbReference type="SUPFAM" id="SSF56112">
    <property type="entry name" value="Protein kinase-like (PK-like)"/>
    <property type="match status" value="1"/>
</dbReference>
<protein>
    <submittedName>
        <fullName evidence="13">Leucine-rich repeat receptor-like protein kinase</fullName>
    </submittedName>
</protein>
<dbReference type="GO" id="GO:0004672">
    <property type="term" value="F:protein kinase activity"/>
    <property type="evidence" value="ECO:0007669"/>
    <property type="project" value="InterPro"/>
</dbReference>
<accession>A0AAW2NR77</accession>
<dbReference type="Pfam" id="PF13855">
    <property type="entry name" value="LRR_8"/>
    <property type="match status" value="2"/>
</dbReference>
<feature type="signal peptide" evidence="11">
    <location>
        <begin position="1"/>
        <end position="27"/>
    </location>
</feature>
<dbReference type="Pfam" id="PF08263">
    <property type="entry name" value="LRRNT_2"/>
    <property type="match status" value="1"/>
</dbReference>
<organism evidence="13">
    <name type="scientific">Sesamum radiatum</name>
    <name type="common">Black benniseed</name>
    <dbReference type="NCBI Taxonomy" id="300843"/>
    <lineage>
        <taxon>Eukaryota</taxon>
        <taxon>Viridiplantae</taxon>
        <taxon>Streptophyta</taxon>
        <taxon>Embryophyta</taxon>
        <taxon>Tracheophyta</taxon>
        <taxon>Spermatophyta</taxon>
        <taxon>Magnoliopsida</taxon>
        <taxon>eudicotyledons</taxon>
        <taxon>Gunneridae</taxon>
        <taxon>Pentapetalae</taxon>
        <taxon>asterids</taxon>
        <taxon>lamiids</taxon>
        <taxon>Lamiales</taxon>
        <taxon>Pedaliaceae</taxon>
        <taxon>Sesamum</taxon>
    </lineage>
</organism>
<keyword evidence="13" id="KW-0675">Receptor</keyword>
<keyword evidence="13" id="KW-0418">Kinase</keyword>
<sequence>MGILNPHPFCFIVLMVSLMLMEPLILGADPLSDALLSLKSELVDDSNSLKDWFLPSEIQPSSQIYACSWSGVKCSDNSSKIISLDLSMKNLGGSLSGKQFSLFVDLLDLNLSHNSFSDQLPAAIFNLTSLRSLDISRNNFSGLFPSGIPNLHNLVVLDAFSNSFSGPLPADVSQLESLKVLNFAGSYFSGVIPSEYGSFRALEFIHLAGNFLSGSIPPELGRLKTMAHMEIGYNSYEGGIPWQFGNMSELKYLDIADANISGPIPNQLSNLTKLESLFLFRNQLSGKIPWEFSKILALKSLDLSDNLLSGLIPDSFSELKNLRLLSLMYNDLSGPVPQGIAKLPELDTLLIWNNYFTGSLPEDLGRFSRLKHVDVSTNYFVGRIPPGICAGDELLKLILFSNNFTGGLFPALSNCSSLVRLRLEDNQFSGDISLRFANLPYISYVDLSRNRFTGGIPSDIAQASGLQYFNVSNNPELGGIIPIKTWSLPYLENFSMVSCGLSGNIPPFEYCKSVSVIELRMNNLSGDIPESVSNCKQLLRMDLADNNLTGSIPVELASLPVISILDLSHNSFNGPIPAKFGSSSSLKLFNVSYNDISGSIPSNKTFRTMDQSAFLGNPKLCGAPLRPCHHENGISNGLELGSRRAQKLAWVLILCAVIVLFIVAAVFGVLYFKRGSKGQWKMMAFNGLPQFTAKDVLRSFNYVEGLETLPSLPDSISKVVLPTGITVSAKKIEWEPKEIKGMLQILTRIGNARHKNLTRLLGVCYNNHVAYLLYDYLPNGNLAEKIRMRRDWETKCKIVTGIARALCFLHHDCCPAIPHGNLKSSNVLFDENMEPHLAEYGLALIIGSSNNPLPEKTRKETGGYRTSITEELHMDVYNFGELILEVLTNGRLANASETARNTQREDLVREVAVENGIVHSSLFQDEVKSAIEVALLCTRSRPSDRPSMLEALKLLSTGLKSTTNGRAPGTEGHKA</sequence>
<evidence type="ECO:0000256" key="2">
    <source>
        <dbReference type="ARBA" id="ARBA00009592"/>
    </source>
</evidence>
<dbReference type="SUPFAM" id="SSF52047">
    <property type="entry name" value="RNI-like"/>
    <property type="match status" value="1"/>
</dbReference>
<name>A0AAW2NR77_SESRA</name>
<keyword evidence="13" id="KW-0808">Transferase</keyword>
<evidence type="ECO:0000256" key="9">
    <source>
        <dbReference type="ARBA" id="ARBA00023180"/>
    </source>
</evidence>
<dbReference type="InterPro" id="IPR001611">
    <property type="entry name" value="Leu-rich_rpt"/>
</dbReference>
<dbReference type="PANTHER" id="PTHR48060:SF24">
    <property type="entry name" value="NON-SPECIFIC SERINE_THREONINE PROTEIN KINASE"/>
    <property type="match status" value="1"/>
</dbReference>
<evidence type="ECO:0000256" key="3">
    <source>
        <dbReference type="ARBA" id="ARBA00022614"/>
    </source>
</evidence>
<comment type="subcellular location">
    <subcellularLocation>
        <location evidence="1">Membrane</location>
        <topology evidence="1">Single-pass type I membrane protein</topology>
    </subcellularLocation>
</comment>
<evidence type="ECO:0000256" key="7">
    <source>
        <dbReference type="ARBA" id="ARBA00022989"/>
    </source>
</evidence>
<dbReference type="Gene3D" id="1.10.510.10">
    <property type="entry name" value="Transferase(Phosphotransferase) domain 1"/>
    <property type="match status" value="1"/>
</dbReference>
<evidence type="ECO:0000256" key="10">
    <source>
        <dbReference type="SAM" id="Phobius"/>
    </source>
</evidence>
<dbReference type="EMBL" id="JACGWJ010000019">
    <property type="protein sequence ID" value="KAL0345691.1"/>
    <property type="molecule type" value="Genomic_DNA"/>
</dbReference>
<dbReference type="GO" id="GO:0016020">
    <property type="term" value="C:membrane"/>
    <property type="evidence" value="ECO:0007669"/>
    <property type="project" value="UniProtKB-SubCell"/>
</dbReference>
<dbReference type="Pfam" id="PF00069">
    <property type="entry name" value="Pkinase"/>
    <property type="match status" value="1"/>
</dbReference>
<dbReference type="InterPro" id="IPR032675">
    <property type="entry name" value="LRR_dom_sf"/>
</dbReference>
<keyword evidence="5 11" id="KW-0732">Signal</keyword>
<evidence type="ECO:0000256" key="11">
    <source>
        <dbReference type="SAM" id="SignalP"/>
    </source>
</evidence>
<evidence type="ECO:0000256" key="8">
    <source>
        <dbReference type="ARBA" id="ARBA00023136"/>
    </source>
</evidence>
<evidence type="ECO:0000256" key="6">
    <source>
        <dbReference type="ARBA" id="ARBA00022737"/>
    </source>
</evidence>
<dbReference type="InterPro" id="IPR013210">
    <property type="entry name" value="LRR_N_plant-typ"/>
</dbReference>
<dbReference type="SUPFAM" id="SSF52058">
    <property type="entry name" value="L domain-like"/>
    <property type="match status" value="1"/>
</dbReference>
<dbReference type="AlphaFoldDB" id="A0AAW2NR77"/>
<evidence type="ECO:0000313" key="13">
    <source>
        <dbReference type="EMBL" id="KAL0345691.1"/>
    </source>
</evidence>
<keyword evidence="9" id="KW-0325">Glycoprotein</keyword>
<keyword evidence="7 10" id="KW-1133">Transmembrane helix</keyword>
<dbReference type="InterPro" id="IPR053211">
    <property type="entry name" value="DNA_repair-toleration"/>
</dbReference>
<proteinExistence type="inferred from homology"/>
<dbReference type="InterPro" id="IPR011009">
    <property type="entry name" value="Kinase-like_dom_sf"/>
</dbReference>
<dbReference type="FunFam" id="1.10.510.10:FF:001306">
    <property type="entry name" value="Leucine-rich repeat receptor-like protein kinase TDR"/>
    <property type="match status" value="1"/>
</dbReference>
<feature type="domain" description="Protein kinase" evidence="12">
    <location>
        <begin position="656"/>
        <end position="959"/>
    </location>
</feature>
<evidence type="ECO:0000259" key="12">
    <source>
        <dbReference type="PROSITE" id="PS50011"/>
    </source>
</evidence>
<dbReference type="FunFam" id="3.80.10.10:FF:000275">
    <property type="entry name" value="Leucine-rich repeat receptor-like protein kinase"/>
    <property type="match status" value="1"/>
</dbReference>
<feature type="chain" id="PRO_5043430523" evidence="11">
    <location>
        <begin position="28"/>
        <end position="975"/>
    </location>
</feature>
<dbReference type="Gene3D" id="3.30.200.20">
    <property type="entry name" value="Phosphorylase Kinase, domain 1"/>
    <property type="match status" value="1"/>
</dbReference>
<dbReference type="Gene3D" id="3.80.10.10">
    <property type="entry name" value="Ribonuclease Inhibitor"/>
    <property type="match status" value="3"/>
</dbReference>
<keyword evidence="3" id="KW-0433">Leucine-rich repeat</keyword>
<dbReference type="Pfam" id="PF00560">
    <property type="entry name" value="LRR_1"/>
    <property type="match status" value="4"/>
</dbReference>
<keyword evidence="8 10" id="KW-0472">Membrane</keyword>
<gene>
    <name evidence="13" type="ORF">Sradi_4400400</name>
</gene>
<feature type="transmembrane region" description="Helical" evidence="10">
    <location>
        <begin position="648"/>
        <end position="672"/>
    </location>
</feature>
<comment type="caution">
    <text evidence="13">The sequence shown here is derived from an EMBL/GenBank/DDBJ whole genome shotgun (WGS) entry which is preliminary data.</text>
</comment>
<reference evidence="13" key="1">
    <citation type="submission" date="2020-06" db="EMBL/GenBank/DDBJ databases">
        <authorList>
            <person name="Li T."/>
            <person name="Hu X."/>
            <person name="Zhang T."/>
            <person name="Song X."/>
            <person name="Zhang H."/>
            <person name="Dai N."/>
            <person name="Sheng W."/>
            <person name="Hou X."/>
            <person name="Wei L."/>
        </authorList>
    </citation>
    <scope>NUCLEOTIDE SEQUENCE</scope>
    <source>
        <strain evidence="13">G02</strain>
        <tissue evidence="13">Leaf</tissue>
    </source>
</reference>
<dbReference type="InterPro" id="IPR000719">
    <property type="entry name" value="Prot_kinase_dom"/>
</dbReference>